<reference evidence="2" key="1">
    <citation type="submission" date="2024-07" db="EMBL/GenBank/DDBJ databases">
        <title>Two chromosome-level genome assemblies of Korean endemic species Abeliophyllum distichum and Forsythia ovata (Oleaceae).</title>
        <authorList>
            <person name="Jang H."/>
        </authorList>
    </citation>
    <scope>NUCLEOTIDE SEQUENCE [LARGE SCALE GENOMIC DNA]</scope>
</reference>
<accession>A0ABD1QA17</accession>
<name>A0ABD1QA17_9LAMI</name>
<gene>
    <name evidence="1" type="ORF">Adt_40569</name>
</gene>
<sequence>MATKNLLQSQLDVPKISTRLMENEKKPKKFKVKKVMPFTLYCEHCNFCVEKGNKIDAVKKEAGWEKVFDIPIWRFQFKCYSCSSPFSIKFDAGRNEHIIEYGATLISKKTHSST</sequence>
<evidence type="ECO:0000313" key="1">
    <source>
        <dbReference type="EMBL" id="KAL2472433.1"/>
    </source>
</evidence>
<proteinExistence type="predicted"/>
<dbReference type="AlphaFoldDB" id="A0ABD1QA17"/>
<evidence type="ECO:0000313" key="2">
    <source>
        <dbReference type="Proteomes" id="UP001604336"/>
    </source>
</evidence>
<organism evidence="1 2">
    <name type="scientific">Abeliophyllum distichum</name>
    <dbReference type="NCBI Taxonomy" id="126358"/>
    <lineage>
        <taxon>Eukaryota</taxon>
        <taxon>Viridiplantae</taxon>
        <taxon>Streptophyta</taxon>
        <taxon>Embryophyta</taxon>
        <taxon>Tracheophyta</taxon>
        <taxon>Spermatophyta</taxon>
        <taxon>Magnoliopsida</taxon>
        <taxon>eudicotyledons</taxon>
        <taxon>Gunneridae</taxon>
        <taxon>Pentapetalae</taxon>
        <taxon>asterids</taxon>
        <taxon>lamiids</taxon>
        <taxon>Lamiales</taxon>
        <taxon>Oleaceae</taxon>
        <taxon>Forsythieae</taxon>
        <taxon>Abeliophyllum</taxon>
    </lineage>
</organism>
<protein>
    <submittedName>
        <fullName evidence="1">Uncharacterized protein</fullName>
    </submittedName>
</protein>
<dbReference type="Proteomes" id="UP001604336">
    <property type="component" value="Unassembled WGS sequence"/>
</dbReference>
<dbReference type="InterPro" id="IPR007590">
    <property type="entry name" value="Saf4/Yju2"/>
</dbReference>
<dbReference type="EMBL" id="JBFOLK010000012">
    <property type="protein sequence ID" value="KAL2472433.1"/>
    <property type="molecule type" value="Genomic_DNA"/>
</dbReference>
<comment type="caution">
    <text evidence="1">The sequence shown here is derived from an EMBL/GenBank/DDBJ whole genome shotgun (WGS) entry which is preliminary data.</text>
</comment>
<dbReference type="PANTHER" id="PTHR12111">
    <property type="entry name" value="SPLICING FACTOR YJU2"/>
    <property type="match status" value="1"/>
</dbReference>
<dbReference type="Pfam" id="PF04502">
    <property type="entry name" value="Saf4_Yju2"/>
    <property type="match status" value="1"/>
</dbReference>
<keyword evidence="2" id="KW-1185">Reference proteome</keyword>